<accession>A0AAU7BU20</accession>
<dbReference type="EMBL" id="CP157199">
    <property type="protein sequence ID" value="XBG61631.1"/>
    <property type="molecule type" value="Genomic_DNA"/>
</dbReference>
<dbReference type="RefSeq" id="WP_347924314.1">
    <property type="nucleotide sequence ID" value="NZ_CP157199.1"/>
</dbReference>
<organism evidence="1">
    <name type="scientific">Pontimicrobium sp. SW4</name>
    <dbReference type="NCBI Taxonomy" id="3153519"/>
    <lineage>
        <taxon>Bacteria</taxon>
        <taxon>Pseudomonadati</taxon>
        <taxon>Bacteroidota</taxon>
        <taxon>Flavobacteriia</taxon>
        <taxon>Flavobacteriales</taxon>
        <taxon>Flavobacteriaceae</taxon>
        <taxon>Pontimicrobium</taxon>
    </lineage>
</organism>
<gene>
    <name evidence="1" type="ORF">ABGB03_01690</name>
</gene>
<proteinExistence type="predicted"/>
<name>A0AAU7BU20_9FLAO</name>
<dbReference type="AlphaFoldDB" id="A0AAU7BU20"/>
<sequence>MKNNYLFIVVLIAFTSCKKNVDKKDQVNIKNFNIEALKYKYVNVWRFNKDGDIGL</sequence>
<reference evidence="1" key="1">
    <citation type="submission" date="2024-05" db="EMBL/GenBank/DDBJ databases">
        <title>Pontimicrobium maritimus sp. nov., isolated form sea water.</title>
        <authorList>
            <person name="Muhammad N."/>
            <person name="Vuong T.Q."/>
            <person name="Han H.L."/>
            <person name="Kim S.-G."/>
        </authorList>
    </citation>
    <scope>NUCLEOTIDE SEQUENCE</scope>
    <source>
        <strain evidence="1">SW4</strain>
    </source>
</reference>
<evidence type="ECO:0000313" key="1">
    <source>
        <dbReference type="EMBL" id="XBG61631.1"/>
    </source>
</evidence>
<protein>
    <submittedName>
        <fullName evidence="1">Uncharacterized protein</fullName>
    </submittedName>
</protein>
<dbReference type="PROSITE" id="PS51257">
    <property type="entry name" value="PROKAR_LIPOPROTEIN"/>
    <property type="match status" value="1"/>
</dbReference>